<comment type="caution">
    <text evidence="2">The sequence shown here is derived from an EMBL/GenBank/DDBJ whole genome shotgun (WGS) entry which is preliminary data.</text>
</comment>
<organism evidence="2 3">
    <name type="scientific">Trichocladium antarcticum</name>
    <dbReference type="NCBI Taxonomy" id="1450529"/>
    <lineage>
        <taxon>Eukaryota</taxon>
        <taxon>Fungi</taxon>
        <taxon>Dikarya</taxon>
        <taxon>Ascomycota</taxon>
        <taxon>Pezizomycotina</taxon>
        <taxon>Sordariomycetes</taxon>
        <taxon>Sordariomycetidae</taxon>
        <taxon>Sordariales</taxon>
        <taxon>Chaetomiaceae</taxon>
        <taxon>Trichocladium</taxon>
    </lineage>
</organism>
<dbReference type="EMBL" id="MU853417">
    <property type="protein sequence ID" value="KAK4132516.1"/>
    <property type="molecule type" value="Genomic_DNA"/>
</dbReference>
<gene>
    <name evidence="2" type="ORF">BT67DRAFT_406502</name>
</gene>
<protein>
    <submittedName>
        <fullName evidence="2">Uncharacterized protein</fullName>
    </submittedName>
</protein>
<accession>A0AAN6ZC51</accession>
<feature type="compositionally biased region" description="Basic residues" evidence="1">
    <location>
        <begin position="99"/>
        <end position="108"/>
    </location>
</feature>
<dbReference type="InterPro" id="IPR046591">
    <property type="entry name" value="DUF6649"/>
</dbReference>
<feature type="compositionally biased region" description="Basic residues" evidence="1">
    <location>
        <begin position="19"/>
        <end position="28"/>
    </location>
</feature>
<feature type="compositionally biased region" description="Basic and acidic residues" evidence="1">
    <location>
        <begin position="47"/>
        <end position="56"/>
    </location>
</feature>
<evidence type="ECO:0000313" key="3">
    <source>
        <dbReference type="Proteomes" id="UP001304895"/>
    </source>
</evidence>
<evidence type="ECO:0000313" key="2">
    <source>
        <dbReference type="EMBL" id="KAK4132516.1"/>
    </source>
</evidence>
<keyword evidence="3" id="KW-1185">Reference proteome</keyword>
<feature type="non-terminal residue" evidence="2">
    <location>
        <position position="219"/>
    </location>
</feature>
<evidence type="ECO:0000256" key="1">
    <source>
        <dbReference type="SAM" id="MobiDB-lite"/>
    </source>
</evidence>
<feature type="region of interest" description="Disordered" evidence="1">
    <location>
        <begin position="87"/>
        <end position="120"/>
    </location>
</feature>
<dbReference type="Pfam" id="PF20354">
    <property type="entry name" value="DUF6649"/>
    <property type="match status" value="1"/>
</dbReference>
<reference evidence="2" key="2">
    <citation type="submission" date="2023-05" db="EMBL/GenBank/DDBJ databases">
        <authorList>
            <consortium name="Lawrence Berkeley National Laboratory"/>
            <person name="Steindorff A."/>
            <person name="Hensen N."/>
            <person name="Bonometti L."/>
            <person name="Westerberg I."/>
            <person name="Brannstrom I.O."/>
            <person name="Guillou S."/>
            <person name="Cros-Aarteil S."/>
            <person name="Calhoun S."/>
            <person name="Haridas S."/>
            <person name="Kuo A."/>
            <person name="Mondo S."/>
            <person name="Pangilinan J."/>
            <person name="Riley R."/>
            <person name="Labutti K."/>
            <person name="Andreopoulos B."/>
            <person name="Lipzen A."/>
            <person name="Chen C."/>
            <person name="Yanf M."/>
            <person name="Daum C."/>
            <person name="Ng V."/>
            <person name="Clum A."/>
            <person name="Ohm R."/>
            <person name="Martin F."/>
            <person name="Silar P."/>
            <person name="Natvig D."/>
            <person name="Lalanne C."/>
            <person name="Gautier V."/>
            <person name="Ament-Velasquez S.L."/>
            <person name="Kruys A."/>
            <person name="Hutchinson M.I."/>
            <person name="Powell A.J."/>
            <person name="Barry K."/>
            <person name="Miller A.N."/>
            <person name="Grigoriev I.V."/>
            <person name="Debuchy R."/>
            <person name="Gladieux P."/>
            <person name="Thoren M.H."/>
            <person name="Johannesson H."/>
        </authorList>
    </citation>
    <scope>NUCLEOTIDE SEQUENCE</scope>
    <source>
        <strain evidence="2">CBS 123565</strain>
    </source>
</reference>
<dbReference type="Proteomes" id="UP001304895">
    <property type="component" value="Unassembled WGS sequence"/>
</dbReference>
<proteinExistence type="predicted"/>
<dbReference type="AlphaFoldDB" id="A0AAN6ZC51"/>
<reference evidence="2" key="1">
    <citation type="journal article" date="2023" name="Mol. Phylogenet. Evol.">
        <title>Genome-scale phylogeny and comparative genomics of the fungal order Sordariales.</title>
        <authorList>
            <person name="Hensen N."/>
            <person name="Bonometti L."/>
            <person name="Westerberg I."/>
            <person name="Brannstrom I.O."/>
            <person name="Guillou S."/>
            <person name="Cros-Aarteil S."/>
            <person name="Calhoun S."/>
            <person name="Haridas S."/>
            <person name="Kuo A."/>
            <person name="Mondo S."/>
            <person name="Pangilinan J."/>
            <person name="Riley R."/>
            <person name="LaButti K."/>
            <person name="Andreopoulos B."/>
            <person name="Lipzen A."/>
            <person name="Chen C."/>
            <person name="Yan M."/>
            <person name="Daum C."/>
            <person name="Ng V."/>
            <person name="Clum A."/>
            <person name="Steindorff A."/>
            <person name="Ohm R.A."/>
            <person name="Martin F."/>
            <person name="Silar P."/>
            <person name="Natvig D.O."/>
            <person name="Lalanne C."/>
            <person name="Gautier V."/>
            <person name="Ament-Velasquez S.L."/>
            <person name="Kruys A."/>
            <person name="Hutchinson M.I."/>
            <person name="Powell A.J."/>
            <person name="Barry K."/>
            <person name="Miller A.N."/>
            <person name="Grigoriev I.V."/>
            <person name="Debuchy R."/>
            <person name="Gladieux P."/>
            <person name="Hiltunen Thoren M."/>
            <person name="Johannesson H."/>
        </authorList>
    </citation>
    <scope>NUCLEOTIDE SEQUENCE</scope>
    <source>
        <strain evidence="2">CBS 123565</strain>
    </source>
</reference>
<sequence length="219" mass="24405">MLANVAAPPEMDGSAVDHRLHHQQHNHNHAPFAPPPPLSQPLRKRKAEAAPENNERLSKRLSLLNLGMPLHPIHSIQSAPQKLYVPVENSTTTPPSQDKHHHHHHHHNPPTPPDDGAMQLDDSKHKVYIHSLDDELSSSSSDTDTDDESRLVFLPDIEKHLARNRLPLHVLTAPAPGRPDAAELAGKELVLYRVPSSISVPEEQDSVRKAILEARERAR</sequence>
<feature type="region of interest" description="Disordered" evidence="1">
    <location>
        <begin position="1"/>
        <end position="56"/>
    </location>
</feature>
<name>A0AAN6ZC51_9PEZI</name>